<keyword evidence="1" id="KW-0732">Signal</keyword>
<evidence type="ECO:0000259" key="3">
    <source>
        <dbReference type="Pfam" id="PF10531"/>
    </source>
</evidence>
<dbReference type="PANTHER" id="PTHR33619:SF3">
    <property type="entry name" value="POLYSACCHARIDE EXPORT PROTEIN GFCE-RELATED"/>
    <property type="match status" value="1"/>
</dbReference>
<evidence type="ECO:0000313" key="4">
    <source>
        <dbReference type="EMBL" id="QSX76055.1"/>
    </source>
</evidence>
<evidence type="ECO:0000313" key="5">
    <source>
        <dbReference type="Proteomes" id="UP000663400"/>
    </source>
</evidence>
<dbReference type="Pfam" id="PF10531">
    <property type="entry name" value="SLBB"/>
    <property type="match status" value="1"/>
</dbReference>
<accession>A0ABX7RD27</accession>
<keyword evidence="5" id="KW-1185">Reference proteome</keyword>
<protein>
    <submittedName>
        <fullName evidence="4">Polysaccharide export protein</fullName>
    </submittedName>
</protein>
<proteinExistence type="predicted"/>
<dbReference type="Gene3D" id="3.30.1950.10">
    <property type="entry name" value="wza like domain"/>
    <property type="match status" value="1"/>
</dbReference>
<feature type="domain" description="Polysaccharide export protein N-terminal" evidence="2">
    <location>
        <begin position="32"/>
        <end position="105"/>
    </location>
</feature>
<reference evidence="4 5" key="1">
    <citation type="submission" date="2021-02" db="EMBL/GenBank/DDBJ databases">
        <title>Lysobacter arenosi sp. nov., isolated from soil of gangwondo yeongwol, south Korea.</title>
        <authorList>
            <person name="Kim K.R."/>
            <person name="Kim K.H."/>
            <person name="Jeon C.O."/>
        </authorList>
    </citation>
    <scope>NUCLEOTIDE SEQUENCE [LARGE SCALE GENOMIC DNA]</scope>
    <source>
        <strain evidence="4 5">R7</strain>
    </source>
</reference>
<evidence type="ECO:0000259" key="2">
    <source>
        <dbReference type="Pfam" id="PF02563"/>
    </source>
</evidence>
<sequence length="215" mass="23306">MLLCACSNSGGTKEEAATLPEGDPVAAAMGRSEYLIGPSDLLTVTVFQIEDLNREVRVNNAGQIALPLIGAVPVAGRTVGEIEQDIAGRYQARYLQNPQVTVFVKEFSSQRVTVGGAVKKPGIFPMTSRLSLLQSLALAEGFSDVASHRNVLVFRTIGGERKYARFDVAAIEKGEHPDPQIFGEDVIVVDTSMGRQTLRTLIQLAPFIAVWRSYN</sequence>
<dbReference type="RefSeq" id="WP_200605420.1">
    <property type="nucleotide sequence ID" value="NZ_CP071517.1"/>
</dbReference>
<dbReference type="EMBL" id="CP071517">
    <property type="protein sequence ID" value="QSX76055.1"/>
    <property type="molecule type" value="Genomic_DNA"/>
</dbReference>
<gene>
    <name evidence="4" type="ORF">HIV01_006025</name>
</gene>
<organism evidence="4 5">
    <name type="scientific">Lysobacter arenosi</name>
    <dbReference type="NCBI Taxonomy" id="2795387"/>
    <lineage>
        <taxon>Bacteria</taxon>
        <taxon>Pseudomonadati</taxon>
        <taxon>Pseudomonadota</taxon>
        <taxon>Gammaproteobacteria</taxon>
        <taxon>Lysobacterales</taxon>
        <taxon>Lysobacteraceae</taxon>
        <taxon>Lysobacter</taxon>
    </lineage>
</organism>
<dbReference type="PANTHER" id="PTHR33619">
    <property type="entry name" value="POLYSACCHARIDE EXPORT PROTEIN GFCE-RELATED"/>
    <property type="match status" value="1"/>
</dbReference>
<name>A0ABX7RD27_9GAMM</name>
<dbReference type="InterPro" id="IPR019554">
    <property type="entry name" value="Soluble_ligand-bd"/>
</dbReference>
<evidence type="ECO:0000256" key="1">
    <source>
        <dbReference type="ARBA" id="ARBA00022729"/>
    </source>
</evidence>
<dbReference type="InterPro" id="IPR049712">
    <property type="entry name" value="Poly_export"/>
</dbReference>
<feature type="domain" description="Soluble ligand binding" evidence="3">
    <location>
        <begin position="111"/>
        <end position="160"/>
    </location>
</feature>
<dbReference type="InterPro" id="IPR003715">
    <property type="entry name" value="Poly_export_N"/>
</dbReference>
<dbReference type="Pfam" id="PF02563">
    <property type="entry name" value="Poly_export"/>
    <property type="match status" value="1"/>
</dbReference>
<dbReference type="Proteomes" id="UP000663400">
    <property type="component" value="Chromosome"/>
</dbReference>